<gene>
    <name evidence="2" type="ORF">LMG8286_00457</name>
</gene>
<proteinExistence type="predicted"/>
<comment type="caution">
    <text evidence="2">The sequence shown here is derived from an EMBL/GenBank/DDBJ whole genome shotgun (WGS) entry which is preliminary data.</text>
</comment>
<feature type="transmembrane region" description="Helical" evidence="1">
    <location>
        <begin position="33"/>
        <end position="52"/>
    </location>
</feature>
<feature type="transmembrane region" description="Helical" evidence="1">
    <location>
        <begin position="73"/>
        <end position="98"/>
    </location>
</feature>
<reference evidence="2 3" key="1">
    <citation type="submission" date="2020-11" db="EMBL/GenBank/DDBJ databases">
        <authorList>
            <person name="Peeters C."/>
        </authorList>
    </citation>
    <scope>NUCLEOTIDE SEQUENCE [LARGE SCALE GENOMIC DNA]</scope>
    <source>
        <strain evidence="2 3">LMG 8286</strain>
    </source>
</reference>
<evidence type="ECO:0000313" key="2">
    <source>
        <dbReference type="EMBL" id="CAD7286627.1"/>
    </source>
</evidence>
<accession>A0ABM8Q1I2</accession>
<keyword evidence="1" id="KW-0472">Membrane</keyword>
<dbReference type="RefSeq" id="WP_230056243.1">
    <property type="nucleotide sequence ID" value="NZ_CAJHOE010000001.1"/>
</dbReference>
<keyword evidence="1" id="KW-1133">Transmembrane helix</keyword>
<evidence type="ECO:0000256" key="1">
    <source>
        <dbReference type="SAM" id="Phobius"/>
    </source>
</evidence>
<dbReference type="EMBL" id="CAJHOE010000001">
    <property type="protein sequence ID" value="CAD7286627.1"/>
    <property type="molecule type" value="Genomic_DNA"/>
</dbReference>
<organism evidence="2 3">
    <name type="scientific">Campylobacter suis</name>
    <dbReference type="NCBI Taxonomy" id="2790657"/>
    <lineage>
        <taxon>Bacteria</taxon>
        <taxon>Pseudomonadati</taxon>
        <taxon>Campylobacterota</taxon>
        <taxon>Epsilonproteobacteria</taxon>
        <taxon>Campylobacterales</taxon>
        <taxon>Campylobacteraceae</taxon>
        <taxon>Campylobacter</taxon>
    </lineage>
</organism>
<evidence type="ECO:0000313" key="3">
    <source>
        <dbReference type="Proteomes" id="UP000789359"/>
    </source>
</evidence>
<keyword evidence="1" id="KW-0812">Transmembrane</keyword>
<dbReference type="Proteomes" id="UP000789359">
    <property type="component" value="Unassembled WGS sequence"/>
</dbReference>
<name>A0ABM8Q1I2_9BACT</name>
<evidence type="ECO:0008006" key="4">
    <source>
        <dbReference type="Google" id="ProtNLM"/>
    </source>
</evidence>
<dbReference type="Pfam" id="PF04186">
    <property type="entry name" value="FxsA"/>
    <property type="match status" value="1"/>
</dbReference>
<sequence>MLRALPLSYLLIEFMFAYFFVSAYGFGAFLLEIFVSGVVGIVCIFQVGFLNFRSSFSRLKPSDIFSSFGLGMAGFLLILPGVLCDIVGAILAVISLFARLKGTKEDNFYYENFNSNRSEASKNEGEIIDVEVVSEPSSLR</sequence>
<feature type="transmembrane region" description="Helical" evidence="1">
    <location>
        <begin position="7"/>
        <end position="27"/>
    </location>
</feature>
<dbReference type="InterPro" id="IPR007313">
    <property type="entry name" value="FxsA"/>
</dbReference>
<protein>
    <recommendedName>
        <fullName evidence="4">FxsA family protein</fullName>
    </recommendedName>
</protein>
<keyword evidence="3" id="KW-1185">Reference proteome</keyword>
<dbReference type="NCBIfam" id="NF008528">
    <property type="entry name" value="PRK11463.1-2"/>
    <property type="match status" value="1"/>
</dbReference>